<dbReference type="Pfam" id="PF01741">
    <property type="entry name" value="MscL"/>
    <property type="match status" value="1"/>
</dbReference>
<evidence type="ECO:0000256" key="9">
    <source>
        <dbReference type="ARBA" id="ARBA00023303"/>
    </source>
</evidence>
<organism evidence="11 12">
    <name type="scientific">Olleya namhaensis</name>
    <dbReference type="NCBI Taxonomy" id="1144750"/>
    <lineage>
        <taxon>Bacteria</taxon>
        <taxon>Pseudomonadati</taxon>
        <taxon>Bacteroidota</taxon>
        <taxon>Flavobacteriia</taxon>
        <taxon>Flavobacteriales</taxon>
        <taxon>Flavobacteriaceae</taxon>
    </lineage>
</organism>
<dbReference type="NCBIfam" id="TIGR00220">
    <property type="entry name" value="mscL"/>
    <property type="match status" value="1"/>
</dbReference>
<dbReference type="SUPFAM" id="SSF81330">
    <property type="entry name" value="Gated mechanosensitive channel"/>
    <property type="match status" value="1"/>
</dbReference>
<dbReference type="InterPro" id="IPR001185">
    <property type="entry name" value="MS_channel"/>
</dbReference>
<keyword evidence="4 10" id="KW-1003">Cell membrane</keyword>
<dbReference type="RefSeq" id="WP_090839553.1">
    <property type="nucleotide sequence ID" value="NZ_CANKYB010000005.1"/>
</dbReference>
<evidence type="ECO:0000313" key="12">
    <source>
        <dbReference type="Proteomes" id="UP000199559"/>
    </source>
</evidence>
<evidence type="ECO:0000256" key="5">
    <source>
        <dbReference type="ARBA" id="ARBA00022692"/>
    </source>
</evidence>
<evidence type="ECO:0000256" key="7">
    <source>
        <dbReference type="ARBA" id="ARBA00023065"/>
    </source>
</evidence>
<keyword evidence="12" id="KW-1185">Reference proteome</keyword>
<keyword evidence="5 10" id="KW-0812">Transmembrane</keyword>
<dbReference type="EMBL" id="FORM01000005">
    <property type="protein sequence ID" value="SFJ17923.1"/>
    <property type="molecule type" value="Genomic_DNA"/>
</dbReference>
<evidence type="ECO:0000313" key="11">
    <source>
        <dbReference type="EMBL" id="SFJ17923.1"/>
    </source>
</evidence>
<feature type="transmembrane region" description="Helical" evidence="10">
    <location>
        <begin position="84"/>
        <end position="102"/>
    </location>
</feature>
<evidence type="ECO:0000256" key="2">
    <source>
        <dbReference type="ARBA" id="ARBA00007254"/>
    </source>
</evidence>
<comment type="similarity">
    <text evidence="2 10">Belongs to the MscL family.</text>
</comment>
<dbReference type="InterPro" id="IPR036019">
    <property type="entry name" value="MscL_channel"/>
</dbReference>
<dbReference type="STRING" id="1144750.SAMN05443431_10514"/>
<comment type="subcellular location">
    <subcellularLocation>
        <location evidence="1 10">Cell membrane</location>
        <topology evidence="1 10">Multi-pass membrane protein</topology>
    </subcellularLocation>
</comment>
<feature type="transmembrane region" description="Helical" evidence="10">
    <location>
        <begin position="20"/>
        <end position="37"/>
    </location>
</feature>
<name>A0A1I3P8V0_9FLAO</name>
<reference evidence="12" key="1">
    <citation type="submission" date="2016-10" db="EMBL/GenBank/DDBJ databases">
        <authorList>
            <person name="Varghese N."/>
            <person name="Submissions S."/>
        </authorList>
    </citation>
    <scope>NUCLEOTIDE SEQUENCE [LARGE SCALE GENOMIC DNA]</scope>
    <source>
        <strain evidence="12">DSM 28881</strain>
    </source>
</reference>
<keyword evidence="9 10" id="KW-0407">Ion channel</keyword>
<dbReference type="PRINTS" id="PR01264">
    <property type="entry name" value="MECHCHANNEL"/>
</dbReference>
<evidence type="ECO:0000256" key="3">
    <source>
        <dbReference type="ARBA" id="ARBA00022448"/>
    </source>
</evidence>
<keyword evidence="3 10" id="KW-0813">Transport</keyword>
<gene>
    <name evidence="10" type="primary">mscL</name>
    <name evidence="11" type="ORF">SAMN05443431_10514</name>
</gene>
<keyword evidence="8 10" id="KW-0472">Membrane</keyword>
<dbReference type="Proteomes" id="UP000199559">
    <property type="component" value="Unassembled WGS sequence"/>
</dbReference>
<dbReference type="InterPro" id="IPR019823">
    <property type="entry name" value="Mechanosensitive_channel_CS"/>
</dbReference>
<comment type="function">
    <text evidence="10">Channel that opens in response to stretch forces in the membrane lipid bilayer. May participate in the regulation of osmotic pressure changes within the cell.</text>
</comment>
<accession>A0A1I3P8V0</accession>
<dbReference type="GO" id="GO:0005886">
    <property type="term" value="C:plasma membrane"/>
    <property type="evidence" value="ECO:0007669"/>
    <property type="project" value="UniProtKB-SubCell"/>
</dbReference>
<evidence type="ECO:0000256" key="8">
    <source>
        <dbReference type="ARBA" id="ARBA00023136"/>
    </source>
</evidence>
<dbReference type="PANTHER" id="PTHR30266">
    <property type="entry name" value="MECHANOSENSITIVE CHANNEL MSCL"/>
    <property type="match status" value="1"/>
</dbReference>
<evidence type="ECO:0000256" key="10">
    <source>
        <dbReference type="HAMAP-Rule" id="MF_00115"/>
    </source>
</evidence>
<keyword evidence="7 10" id="KW-0406">Ion transport</keyword>
<evidence type="ECO:0000256" key="6">
    <source>
        <dbReference type="ARBA" id="ARBA00022989"/>
    </source>
</evidence>
<comment type="subunit">
    <text evidence="10">Homopentamer.</text>
</comment>
<proteinExistence type="inferred from homology"/>
<dbReference type="InterPro" id="IPR037673">
    <property type="entry name" value="MSC/AndL"/>
</dbReference>
<dbReference type="PANTHER" id="PTHR30266:SF2">
    <property type="entry name" value="LARGE-CONDUCTANCE MECHANOSENSITIVE CHANNEL"/>
    <property type="match status" value="1"/>
</dbReference>
<dbReference type="PROSITE" id="PS01327">
    <property type="entry name" value="MSCL"/>
    <property type="match status" value="1"/>
</dbReference>
<dbReference type="Gene3D" id="1.10.1200.120">
    <property type="entry name" value="Large-conductance mechanosensitive channel, MscL, domain 1"/>
    <property type="match status" value="1"/>
</dbReference>
<sequence>MKFLKEFKEFAVKGNMMDMAIGIIIGASFNKVIDVLVKKVFLPPLSLMTDGLNFHNKRYILRDAITNTEGVITTQEVAVYYGELFEVMLDFLIVGLTVFIVVKAMNQLRDKSQDVKNKTVKTPKDIELLSKLTDLIEEQNTLLKGSKK</sequence>
<dbReference type="AlphaFoldDB" id="A0A1I3P8V0"/>
<evidence type="ECO:0000256" key="4">
    <source>
        <dbReference type="ARBA" id="ARBA00022475"/>
    </source>
</evidence>
<protein>
    <recommendedName>
        <fullName evidence="10">Large-conductance mechanosensitive channel</fullName>
    </recommendedName>
</protein>
<keyword evidence="6 10" id="KW-1133">Transmembrane helix</keyword>
<dbReference type="GO" id="GO:0008381">
    <property type="term" value="F:mechanosensitive monoatomic ion channel activity"/>
    <property type="evidence" value="ECO:0007669"/>
    <property type="project" value="UniProtKB-UniRule"/>
</dbReference>
<dbReference type="HAMAP" id="MF_00115">
    <property type="entry name" value="MscL"/>
    <property type="match status" value="1"/>
</dbReference>
<evidence type="ECO:0000256" key="1">
    <source>
        <dbReference type="ARBA" id="ARBA00004651"/>
    </source>
</evidence>